<organism evidence="1 2">
    <name type="scientific">Methylobacillus flagellatus (strain ATCC 51484 / DSM 6875 / VKM B-1610 / KT)</name>
    <dbReference type="NCBI Taxonomy" id="265072"/>
    <lineage>
        <taxon>Bacteria</taxon>
        <taxon>Pseudomonadati</taxon>
        <taxon>Pseudomonadota</taxon>
        <taxon>Betaproteobacteria</taxon>
        <taxon>Nitrosomonadales</taxon>
        <taxon>Methylophilaceae</taxon>
        <taxon>Methylobacillus</taxon>
    </lineage>
</organism>
<dbReference type="PANTHER" id="PTHR30024">
    <property type="entry name" value="ALIPHATIC SULFONATES-BINDING PROTEIN-RELATED"/>
    <property type="match status" value="1"/>
</dbReference>
<dbReference type="Gene3D" id="3.40.190.10">
    <property type="entry name" value="Periplasmic binding protein-like II"/>
    <property type="match status" value="1"/>
</dbReference>
<evidence type="ECO:0000313" key="1">
    <source>
        <dbReference type="EMBL" id="ABE49814.1"/>
    </source>
</evidence>
<name>Q1H123_METFK</name>
<dbReference type="SUPFAM" id="SSF53850">
    <property type="entry name" value="Periplasmic binding protein-like II"/>
    <property type="match status" value="1"/>
</dbReference>
<sequence length="355" mass="39266">MAQSPAGPVHLWYTRCGAATASALAIRQGWLQAEFARDGTILHSLRDSDSLELRNAHFHHKQSGLFREGGNIPPIWAKGIGQDTVVVAITWLDEYQGVIVKADSDIHELANLKGKRLAIPDHAGAVIDFQRGAAQHGFTTALKLAGLGREGAHFVDIKAESYDTQPGPRIAREYRHVELDALNSGEADAIFVRFARGYQLAKSPLYRQLLNINDLEDPLLRVNNGTPRPVTVDRPFLEKHPDIVARYLAVLLRTATWAAEHPAEVVNLLLPEGGGVSAEDIVGSHGKDVHLSFTPTLSEEYIRGLEVQKDFLHEWGYFTDDFDIRDWVVHEPLEAASTLVEAQLRFGNFPDNIAA</sequence>
<gene>
    <name evidence="1" type="ordered locus">Mfla_1546</name>
</gene>
<accession>Q1H123</accession>
<dbReference type="EMBL" id="CP000284">
    <property type="protein sequence ID" value="ABE49814.1"/>
    <property type="molecule type" value="Genomic_DNA"/>
</dbReference>
<dbReference type="AlphaFoldDB" id="Q1H123"/>
<dbReference type="KEGG" id="mfa:Mfla_1546"/>
<reference evidence="1 2" key="1">
    <citation type="submission" date="2006-03" db="EMBL/GenBank/DDBJ databases">
        <title>Complete sequence of Methylobacillus flagellatus KT.</title>
        <authorList>
            <consortium name="US DOE Joint Genome Institute"/>
            <person name="Copeland A."/>
            <person name="Lucas S."/>
            <person name="Lapidus A."/>
            <person name="Barry K."/>
            <person name="Detter J.C."/>
            <person name="Glavina del Rio T."/>
            <person name="Hammon N."/>
            <person name="Israni S."/>
            <person name="Dalin E."/>
            <person name="Tice H."/>
            <person name="Pitluck S."/>
            <person name="Brettin T."/>
            <person name="Bruce D."/>
            <person name="Han C."/>
            <person name="Tapia R."/>
            <person name="Saunders E."/>
            <person name="Gilna P."/>
            <person name="Schmutz J."/>
            <person name="Larimer F."/>
            <person name="Land M."/>
            <person name="Kyrpides N."/>
            <person name="Anderson I."/>
            <person name="Richardson P."/>
        </authorList>
    </citation>
    <scope>NUCLEOTIDE SEQUENCE [LARGE SCALE GENOMIC DNA]</scope>
    <source>
        <strain evidence="2">KT / ATCC 51484 / DSM 6875</strain>
    </source>
</reference>
<dbReference type="Proteomes" id="UP000002440">
    <property type="component" value="Chromosome"/>
</dbReference>
<proteinExistence type="predicted"/>
<dbReference type="RefSeq" id="WP_011479768.1">
    <property type="nucleotide sequence ID" value="NC_007947.1"/>
</dbReference>
<dbReference type="Gene3D" id="3.40.190.270">
    <property type="match status" value="1"/>
</dbReference>
<dbReference type="OrthoDB" id="7467011at2"/>
<dbReference type="PANTHER" id="PTHR30024:SF42">
    <property type="entry name" value="ALIPHATIC SULFONATES-BINDING PROTEIN-RELATED"/>
    <property type="match status" value="1"/>
</dbReference>
<protein>
    <submittedName>
        <fullName evidence="1">Thermophilic desulfurizing enzyme, TdsB protein</fullName>
    </submittedName>
</protein>
<dbReference type="STRING" id="265072.Mfla_1546"/>
<keyword evidence="2" id="KW-1185">Reference proteome</keyword>
<dbReference type="eggNOG" id="COG0715">
    <property type="taxonomic scope" value="Bacteria"/>
</dbReference>
<evidence type="ECO:0000313" key="2">
    <source>
        <dbReference type="Proteomes" id="UP000002440"/>
    </source>
</evidence>
<dbReference type="HOGENOM" id="CLU_806255_0_0_4"/>